<dbReference type="STRING" id="694573.A0A194UZF1"/>
<name>A0A194UZF1_CYTMA</name>
<dbReference type="InterPro" id="IPR011990">
    <property type="entry name" value="TPR-like_helical_dom_sf"/>
</dbReference>
<keyword evidence="4" id="KW-0498">Mitosis</keyword>
<protein>
    <recommendedName>
        <fullName evidence="2">Anaphase-promoting complex subunit 5</fullName>
    </recommendedName>
    <alternativeName>
        <fullName evidence="7">Cyclosome subunit 5</fullName>
    </alternativeName>
</protein>
<comment type="function">
    <text evidence="8">Component of the anaphase promoting complex/cyclosome (APC/C), a cell cycle-regulated E3 ubiquitin ligase that controls progression through mitosis and the G1 phase of the cell cycle. The APC/C complex acts by mediating ubiquitination and subsequent degradation of target proteins: it mainly mediates the formation of 'Lys-11'-linked polyubiquitin chains and, to a lower extent, the formation of 'Lys-48'- and 'Lys-63'-linked polyubiquitin chains. The APC/C complex catalyzes assembly of branched 'Lys-11'-/'Lys-48'-linked branched ubiquitin chains on target proteins.</text>
</comment>
<evidence type="ECO:0000256" key="6">
    <source>
        <dbReference type="ARBA" id="ARBA00023306"/>
    </source>
</evidence>
<dbReference type="Gene3D" id="1.25.40.10">
    <property type="entry name" value="Tetratricopeptide repeat domain"/>
    <property type="match status" value="1"/>
</dbReference>
<dbReference type="AlphaFoldDB" id="A0A194UZF1"/>
<dbReference type="Pfam" id="PF12862">
    <property type="entry name" value="ANAPC5"/>
    <property type="match status" value="1"/>
</dbReference>
<keyword evidence="5" id="KW-0833">Ubl conjugation pathway</keyword>
<dbReference type="GO" id="GO:0070979">
    <property type="term" value="P:protein K11-linked ubiquitination"/>
    <property type="evidence" value="ECO:0007669"/>
    <property type="project" value="TreeGrafter"/>
</dbReference>
<gene>
    <name evidence="10" type="ORF">VP1G_04334</name>
</gene>
<proteinExistence type="inferred from homology"/>
<sequence>MSRFLMPSDIGLLALIELYTEGAVPSGAIIPVLSFLASHTGIDAIKDSSSPQGRWQKAQDDIHLVNSVKAFEALLLPFPAAVGLPGRRLWDLFLAKLWTVDSLDALHEFFDSQPALLATKEEIRYMVEPDDGPQPSRIPLMSNSPLAMFVRRTNLEFNRLHFEDASNLWKDFIAYRQPTASAWMRRNPSSSPASFDQVLRVSEHEWGEGTLSIESIAYGDLAASRGSASVHCLDRLIEFQVAHMQKYGLRVPSELQRQFSDMLNASRANPKLSHYLRFLEAWKSGDYPTSFDYLHRYFDYTMQNSDREHYHYALLNLAVLQADFGCYKDSISTMLETIATAREKKDQSCLNFALNFFYNFSLQHPHLVEDLESTSVSATGRETLAFLRVKAKETGMWSTWSSALLSEAKQGLISGDSVASVLENVVRSSHLLVERNLTNMIGSHIALEIAVWDRAGIAFLSTMLCEVFLRCHAPNSVLDDSLKITCRLASMLASKGKYNESMELLENIDENSLRNWKAKKYWQRMRALIKLRRDLHRNDLDSAEYLLSQIMQSKPDDLESDLIFVVDTLQYELLIRRGDFQAAFAKVEKLIAESHDQDVAIRVRLLLMKAHLYGKAGRPQRGFSITMRAANLAWKARLTNLLWQSVGTLADILTSLEEFEAAEKLLLVIIPRCLECDGKYMAADLYSSLADAYVGTAGRMGPSQGSGTGLPSKRRTEYLTKAIGALRRAFDYYASVEDVEKKMEVTAKMSAIMRVRGDVKVSNDLAAKYLELREEAKMVGG</sequence>
<dbReference type="GO" id="GO:0031145">
    <property type="term" value="P:anaphase-promoting complex-dependent catabolic process"/>
    <property type="evidence" value="ECO:0007669"/>
    <property type="project" value="TreeGrafter"/>
</dbReference>
<dbReference type="OrthoDB" id="2504561at2759"/>
<keyword evidence="3" id="KW-0132">Cell division</keyword>
<keyword evidence="6" id="KW-0131">Cell cycle</keyword>
<dbReference type="GO" id="GO:0045842">
    <property type="term" value="P:positive regulation of mitotic metaphase/anaphase transition"/>
    <property type="evidence" value="ECO:0007669"/>
    <property type="project" value="TreeGrafter"/>
</dbReference>
<accession>A0A194UZF1</accession>
<evidence type="ECO:0000256" key="7">
    <source>
        <dbReference type="ARBA" id="ARBA00031069"/>
    </source>
</evidence>
<evidence type="ECO:0000256" key="5">
    <source>
        <dbReference type="ARBA" id="ARBA00022786"/>
    </source>
</evidence>
<dbReference type="GO" id="GO:0051301">
    <property type="term" value="P:cell division"/>
    <property type="evidence" value="ECO:0007669"/>
    <property type="project" value="UniProtKB-KW"/>
</dbReference>
<evidence type="ECO:0000256" key="3">
    <source>
        <dbReference type="ARBA" id="ARBA00022618"/>
    </source>
</evidence>
<evidence type="ECO:0000259" key="9">
    <source>
        <dbReference type="Pfam" id="PF12862"/>
    </source>
</evidence>
<organism evidence="10 11">
    <name type="scientific">Cytospora mali</name>
    <name type="common">Apple Valsa canker fungus</name>
    <name type="synonym">Valsa mali</name>
    <dbReference type="NCBI Taxonomy" id="578113"/>
    <lineage>
        <taxon>Eukaryota</taxon>
        <taxon>Fungi</taxon>
        <taxon>Dikarya</taxon>
        <taxon>Ascomycota</taxon>
        <taxon>Pezizomycotina</taxon>
        <taxon>Sordariomycetes</taxon>
        <taxon>Sordariomycetidae</taxon>
        <taxon>Diaporthales</taxon>
        <taxon>Cytosporaceae</taxon>
        <taxon>Cytospora</taxon>
    </lineage>
</organism>
<keyword evidence="11" id="KW-1185">Reference proteome</keyword>
<feature type="domain" description="Anaphase-promoting complex subunit 5" evidence="9">
    <location>
        <begin position="274"/>
        <end position="361"/>
    </location>
</feature>
<evidence type="ECO:0000313" key="11">
    <source>
        <dbReference type="Proteomes" id="UP000078576"/>
    </source>
</evidence>
<comment type="similarity">
    <text evidence="1">Belongs to the APC5 family.</text>
</comment>
<dbReference type="PANTHER" id="PTHR12830:SF9">
    <property type="entry name" value="ANAPHASE-PROMOTING COMPLEX SUBUNIT 5"/>
    <property type="match status" value="1"/>
</dbReference>
<evidence type="ECO:0000256" key="8">
    <source>
        <dbReference type="ARBA" id="ARBA00045696"/>
    </source>
</evidence>
<dbReference type="GO" id="GO:0005680">
    <property type="term" value="C:anaphase-promoting complex"/>
    <property type="evidence" value="ECO:0007669"/>
    <property type="project" value="InterPro"/>
</dbReference>
<dbReference type="InterPro" id="IPR037679">
    <property type="entry name" value="Apc5"/>
</dbReference>
<evidence type="ECO:0000256" key="1">
    <source>
        <dbReference type="ARBA" id="ARBA00007450"/>
    </source>
</evidence>
<dbReference type="SUPFAM" id="SSF48452">
    <property type="entry name" value="TPR-like"/>
    <property type="match status" value="2"/>
</dbReference>
<dbReference type="PANTHER" id="PTHR12830">
    <property type="entry name" value="ANAPHASE-PROMOTING COMPLEX SUBUNIT 5"/>
    <property type="match status" value="1"/>
</dbReference>
<evidence type="ECO:0000256" key="2">
    <source>
        <dbReference type="ARBA" id="ARBA00016066"/>
    </source>
</evidence>
<dbReference type="Proteomes" id="UP000078576">
    <property type="component" value="Unassembled WGS sequence"/>
</dbReference>
<evidence type="ECO:0000313" key="10">
    <source>
        <dbReference type="EMBL" id="KUI57048.1"/>
    </source>
</evidence>
<evidence type="ECO:0000256" key="4">
    <source>
        <dbReference type="ARBA" id="ARBA00022776"/>
    </source>
</evidence>
<dbReference type="UniPathway" id="UPA00143"/>
<dbReference type="InterPro" id="IPR026000">
    <property type="entry name" value="Apc5_dom"/>
</dbReference>
<reference evidence="11" key="1">
    <citation type="submission" date="2014-12" db="EMBL/GenBank/DDBJ databases">
        <title>Genome Sequence of Valsa Canker Pathogens Uncovers a Specific Adaption of Colonization on Woody Bark.</title>
        <authorList>
            <person name="Yin Z."/>
            <person name="Liu H."/>
            <person name="Gao X."/>
            <person name="Li Z."/>
            <person name="Song N."/>
            <person name="Ke X."/>
            <person name="Dai Q."/>
            <person name="Wu Y."/>
            <person name="Sun Y."/>
            <person name="Xu J.-R."/>
            <person name="Kang Z.K."/>
            <person name="Wang L."/>
            <person name="Huang L."/>
        </authorList>
    </citation>
    <scope>NUCLEOTIDE SEQUENCE [LARGE SCALE GENOMIC DNA]</scope>
    <source>
        <strain evidence="11">SXYL134</strain>
    </source>
</reference>
<dbReference type="EMBL" id="KN714695">
    <property type="protein sequence ID" value="KUI57048.1"/>
    <property type="molecule type" value="Genomic_DNA"/>
</dbReference>